<dbReference type="EMBL" id="JAEUBE010000352">
    <property type="protein sequence ID" value="KAH3664016.1"/>
    <property type="molecule type" value="Genomic_DNA"/>
</dbReference>
<evidence type="ECO:0000256" key="1">
    <source>
        <dbReference type="SAM" id="Coils"/>
    </source>
</evidence>
<dbReference type="Proteomes" id="UP000769157">
    <property type="component" value="Unassembled WGS sequence"/>
</dbReference>
<dbReference type="OrthoDB" id="4084298at2759"/>
<protein>
    <submittedName>
        <fullName evidence="3">Uncharacterized protein</fullName>
    </submittedName>
</protein>
<reference evidence="3" key="1">
    <citation type="journal article" date="2021" name="Open Biol.">
        <title>Shared evolutionary footprints suggest mitochondrial oxidative damage underlies multiple complex I losses in fungi.</title>
        <authorList>
            <person name="Schikora-Tamarit M.A."/>
            <person name="Marcet-Houben M."/>
            <person name="Nosek J."/>
            <person name="Gabaldon T."/>
        </authorList>
    </citation>
    <scope>NUCLEOTIDE SEQUENCE</scope>
    <source>
        <strain evidence="3">CBS6075</strain>
    </source>
</reference>
<evidence type="ECO:0000313" key="3">
    <source>
        <dbReference type="EMBL" id="KAH3664016.1"/>
    </source>
</evidence>
<comment type="caution">
    <text evidence="3">The sequence shown here is derived from an EMBL/GenBank/DDBJ whole genome shotgun (WGS) entry which is preliminary data.</text>
</comment>
<keyword evidence="1" id="KW-0175">Coiled coil</keyword>
<dbReference type="GeneID" id="70236695"/>
<reference evidence="3" key="2">
    <citation type="submission" date="2021-01" db="EMBL/GenBank/DDBJ databases">
        <authorList>
            <person name="Schikora-Tamarit M.A."/>
        </authorList>
    </citation>
    <scope>NUCLEOTIDE SEQUENCE</scope>
    <source>
        <strain evidence="3">CBS6075</strain>
    </source>
</reference>
<organism evidence="3 4">
    <name type="scientific">Ogataea philodendri</name>
    <dbReference type="NCBI Taxonomy" id="1378263"/>
    <lineage>
        <taxon>Eukaryota</taxon>
        <taxon>Fungi</taxon>
        <taxon>Dikarya</taxon>
        <taxon>Ascomycota</taxon>
        <taxon>Saccharomycotina</taxon>
        <taxon>Pichiomycetes</taxon>
        <taxon>Pichiales</taxon>
        <taxon>Pichiaceae</taxon>
        <taxon>Ogataea</taxon>
    </lineage>
</organism>
<accession>A0A9P8P2U7</accession>
<dbReference type="AlphaFoldDB" id="A0A9P8P2U7"/>
<keyword evidence="4" id="KW-1185">Reference proteome</keyword>
<gene>
    <name evidence="3" type="ORF">OGAPHI_004730</name>
</gene>
<name>A0A9P8P2U7_9ASCO</name>
<feature type="region of interest" description="Disordered" evidence="2">
    <location>
        <begin position="1"/>
        <end position="67"/>
    </location>
</feature>
<sequence length="469" mass="53732">MSTTDNQPADLSRQNTSDQLALLDPYTPVSPPLPPRHRAQSTEPQKPTPEDRPALPQRPRPAKKYGMKRASVEDFEVHTPLGSPIAQRTSSHVSRSTSLSVSKEASLQEINLEFLLDSQTVRIKRTLDSLPDELKLSQDEYLTSINSKDHWIELRSEIEAGNYSNPDKVAVYELVLKSPMVRKFAPVSAPNPELSKQLESLNVQQETAYSELAPVCGKLAVQTLPPLLVRLYTVHRSPQITFLLAKLYEQTNLRQLVFLVLRIVETIDASVLVRWWREHESVYEYVAREVGSEQFWLRVTAAELDVLLHRVVLYGFDSLAGDVANLLCGARVSAEVSSRVVLFSHEFQLLGETVREPEELRRQKNKLHRLQEELEEKHAKYNELLNNYKQLNEEKFSNQTAIKKLEANNGQLRLKRNESERKLNALLSNYEVIRVNNEKNTEIHHVNEKLRAEISRMEKELGDLNGKKR</sequence>
<dbReference type="RefSeq" id="XP_046060296.1">
    <property type="nucleotide sequence ID" value="XM_046205840.1"/>
</dbReference>
<feature type="compositionally biased region" description="Polar residues" evidence="2">
    <location>
        <begin position="1"/>
        <end position="19"/>
    </location>
</feature>
<evidence type="ECO:0000256" key="2">
    <source>
        <dbReference type="SAM" id="MobiDB-lite"/>
    </source>
</evidence>
<evidence type="ECO:0000313" key="4">
    <source>
        <dbReference type="Proteomes" id="UP000769157"/>
    </source>
</evidence>
<proteinExistence type="predicted"/>
<feature type="coiled-coil region" evidence="1">
    <location>
        <begin position="360"/>
        <end position="467"/>
    </location>
</feature>